<dbReference type="GO" id="GO:0008745">
    <property type="term" value="F:N-acetylmuramoyl-L-alanine amidase activity"/>
    <property type="evidence" value="ECO:0007669"/>
    <property type="project" value="UniProtKB-EC"/>
</dbReference>
<dbReference type="RefSeq" id="WP_097882106.1">
    <property type="nucleotide sequence ID" value="NZ_JBALNA010000031.1"/>
</dbReference>
<dbReference type="PANTHER" id="PTHR30417:SF11">
    <property type="entry name" value="N-ACETYLMURAMOYL-L-ALANINE AMIDASE XLYA"/>
    <property type="match status" value="1"/>
</dbReference>
<sequence length="328" mass="35842">MAIPVIQNLVAASKYPIKAPYSMNAEYITVHNTYNDAPAKNEINYMIGNNNEVSFHFAVDDIEVIQGIPVNRNAWHCGDGSGNGNRKSIGVEICYSLSGGPRYEKAESLAIKFVAQLLRERGWGIDRVRTHKSWTEIGVRNGNSRAVKNCPHRILDEGRWNSFLAAVQAELTGTGATIAPPVTQPPSSDGIGVVEILVPELNVREFASFDSRVVKTVKKGEMYQTWGLSNGLYNVGGNQWVSAGPAYVKFTPAGSSNGNPENLAGKRDPIGKITTTANLNVRTQSSTDGDIIRTIPNGETWNIYDISGGWARVHDGWVSLSYANLTRY</sequence>
<evidence type="ECO:0000313" key="12">
    <source>
        <dbReference type="EMBL" id="PHE10022.1"/>
    </source>
</evidence>
<dbReference type="Pfam" id="PF01510">
    <property type="entry name" value="Amidase_2"/>
    <property type="match status" value="1"/>
</dbReference>
<evidence type="ECO:0000256" key="3">
    <source>
        <dbReference type="ARBA" id="ARBA00011901"/>
    </source>
</evidence>
<dbReference type="AlphaFoldDB" id="A0A855D7D7"/>
<dbReference type="PANTHER" id="PTHR30417">
    <property type="entry name" value="N-ACETYLMURAMOYL-L-ALANINE AMIDASE AMID"/>
    <property type="match status" value="1"/>
</dbReference>
<proteinExistence type="inferred from homology"/>
<dbReference type="GO" id="GO:0009254">
    <property type="term" value="P:peptidoglycan turnover"/>
    <property type="evidence" value="ECO:0007669"/>
    <property type="project" value="TreeGrafter"/>
</dbReference>
<keyword evidence="7" id="KW-0961">Cell wall biogenesis/degradation</keyword>
<dbReference type="GO" id="GO:0030435">
    <property type="term" value="P:sporulation resulting in formation of a cellular spore"/>
    <property type="evidence" value="ECO:0007669"/>
    <property type="project" value="UniProtKB-KW"/>
</dbReference>
<keyword evidence="6" id="KW-0178">Competence</keyword>
<evidence type="ECO:0000256" key="5">
    <source>
        <dbReference type="ARBA" id="ARBA00022969"/>
    </source>
</evidence>
<dbReference type="InterPro" id="IPR051206">
    <property type="entry name" value="NAMLAA_amidase_2"/>
</dbReference>
<accession>A0A855D7D7</accession>
<evidence type="ECO:0000256" key="4">
    <source>
        <dbReference type="ARBA" id="ARBA00022801"/>
    </source>
</evidence>
<evidence type="ECO:0000256" key="8">
    <source>
        <dbReference type="ARBA" id="ARBA00030881"/>
    </source>
</evidence>
<feature type="domain" description="SH3b" evidence="10">
    <location>
        <begin position="269"/>
        <end position="326"/>
    </location>
</feature>
<gene>
    <name evidence="12" type="ORF">COF62_19670</name>
</gene>
<dbReference type="SMART" id="SM00287">
    <property type="entry name" value="SH3b"/>
    <property type="match status" value="2"/>
</dbReference>
<evidence type="ECO:0000259" key="11">
    <source>
        <dbReference type="SMART" id="SM00644"/>
    </source>
</evidence>
<comment type="caution">
    <text evidence="12">The sequence shown here is derived from an EMBL/GenBank/DDBJ whole genome shotgun (WGS) entry which is preliminary data.</text>
</comment>
<dbReference type="EMBL" id="NUSY01000030">
    <property type="protein sequence ID" value="PHE10022.1"/>
    <property type="molecule type" value="Genomic_DNA"/>
</dbReference>
<dbReference type="SUPFAM" id="SSF55846">
    <property type="entry name" value="N-acetylmuramoyl-L-alanine amidase-like"/>
    <property type="match status" value="1"/>
</dbReference>
<dbReference type="SMART" id="SM00644">
    <property type="entry name" value="Ami_2"/>
    <property type="match status" value="1"/>
</dbReference>
<dbReference type="Gene3D" id="2.30.30.40">
    <property type="entry name" value="SH3 Domains"/>
    <property type="match status" value="1"/>
</dbReference>
<comment type="catalytic activity">
    <reaction evidence="1">
        <text>Hydrolyzes the link between N-acetylmuramoyl residues and L-amino acid residues in certain cell-wall glycopeptides.</text>
        <dbReference type="EC" id="3.5.1.28"/>
    </reaction>
</comment>
<evidence type="ECO:0000259" key="10">
    <source>
        <dbReference type="SMART" id="SM00287"/>
    </source>
</evidence>
<dbReference type="Pfam" id="PF08239">
    <property type="entry name" value="SH3_3"/>
    <property type="match status" value="1"/>
</dbReference>
<evidence type="ECO:0000256" key="6">
    <source>
        <dbReference type="ARBA" id="ARBA00023287"/>
    </source>
</evidence>
<feature type="domain" description="SH3b" evidence="10">
    <location>
        <begin position="191"/>
        <end position="252"/>
    </location>
</feature>
<keyword evidence="4" id="KW-0378">Hydrolase</keyword>
<dbReference type="GO" id="GO:0030420">
    <property type="term" value="P:establishment of competence for transformation"/>
    <property type="evidence" value="ECO:0007669"/>
    <property type="project" value="UniProtKB-KW"/>
</dbReference>
<organism evidence="12 13">
    <name type="scientific">Bacillus toyonensis</name>
    <dbReference type="NCBI Taxonomy" id="155322"/>
    <lineage>
        <taxon>Bacteria</taxon>
        <taxon>Bacillati</taxon>
        <taxon>Bacillota</taxon>
        <taxon>Bacilli</taxon>
        <taxon>Bacillales</taxon>
        <taxon>Bacillaceae</taxon>
        <taxon>Bacillus</taxon>
        <taxon>Bacillus cereus group</taxon>
    </lineage>
</organism>
<dbReference type="InterPro" id="IPR002502">
    <property type="entry name" value="Amidase_domain"/>
</dbReference>
<name>A0A855D7D7_9BACI</name>
<evidence type="ECO:0000256" key="7">
    <source>
        <dbReference type="ARBA" id="ARBA00023316"/>
    </source>
</evidence>
<evidence type="ECO:0000256" key="9">
    <source>
        <dbReference type="ARBA" id="ARBA00032390"/>
    </source>
</evidence>
<evidence type="ECO:0000256" key="2">
    <source>
        <dbReference type="ARBA" id="ARBA00007553"/>
    </source>
</evidence>
<comment type="similarity">
    <text evidence="2">Belongs to the N-acetylmuramoyl-L-alanine amidase 2 family.</text>
</comment>
<dbReference type="InterPro" id="IPR003646">
    <property type="entry name" value="SH3-like_bac-type"/>
</dbReference>
<evidence type="ECO:0000313" key="13">
    <source>
        <dbReference type="Proteomes" id="UP000224044"/>
    </source>
</evidence>
<dbReference type="GO" id="GO:0071555">
    <property type="term" value="P:cell wall organization"/>
    <property type="evidence" value="ECO:0007669"/>
    <property type="project" value="UniProtKB-KW"/>
</dbReference>
<keyword evidence="5" id="KW-0749">Sporulation</keyword>
<evidence type="ECO:0000256" key="1">
    <source>
        <dbReference type="ARBA" id="ARBA00001561"/>
    </source>
</evidence>
<dbReference type="InterPro" id="IPR036505">
    <property type="entry name" value="Amidase/PGRP_sf"/>
</dbReference>
<dbReference type="CDD" id="cd06583">
    <property type="entry name" value="PGRP"/>
    <property type="match status" value="1"/>
</dbReference>
<protein>
    <recommendedName>
        <fullName evidence="3">N-acetylmuramoyl-L-alanine amidase</fullName>
        <ecNumber evidence="3">3.5.1.28</ecNumber>
    </recommendedName>
    <alternativeName>
        <fullName evidence="9">Autolysin</fullName>
    </alternativeName>
    <alternativeName>
        <fullName evidence="8">Cell wall hydrolase</fullName>
    </alternativeName>
</protein>
<feature type="domain" description="N-acetylmuramoyl-L-alanine amidase" evidence="11">
    <location>
        <begin position="15"/>
        <end position="152"/>
    </location>
</feature>
<dbReference type="Gene3D" id="3.40.80.10">
    <property type="entry name" value="Peptidoglycan recognition protein-like"/>
    <property type="match status" value="1"/>
</dbReference>
<dbReference type="Proteomes" id="UP000224044">
    <property type="component" value="Unassembled WGS sequence"/>
</dbReference>
<dbReference type="GO" id="GO:0009253">
    <property type="term" value="P:peptidoglycan catabolic process"/>
    <property type="evidence" value="ECO:0007669"/>
    <property type="project" value="InterPro"/>
</dbReference>
<reference evidence="12 13" key="1">
    <citation type="submission" date="2017-09" db="EMBL/GenBank/DDBJ databases">
        <title>Large-scale bioinformatics analysis of Bacillus genomes uncovers conserved roles of natural products in bacterial physiology.</title>
        <authorList>
            <consortium name="Agbiome Team Llc"/>
            <person name="Bleich R.M."/>
            <person name="Grubbs K.J."/>
            <person name="Santa Maria K.C."/>
            <person name="Allen S.E."/>
            <person name="Farag S."/>
            <person name="Shank E.A."/>
            <person name="Bowers A."/>
        </authorList>
    </citation>
    <scope>NUCLEOTIDE SEQUENCE [LARGE SCALE GENOMIC DNA]</scope>
    <source>
        <strain evidence="12 13">AFS042148</strain>
    </source>
</reference>
<dbReference type="EC" id="3.5.1.28" evidence="3"/>